<keyword evidence="1" id="KW-0812">Transmembrane</keyword>
<feature type="transmembrane region" description="Helical" evidence="1">
    <location>
        <begin position="60"/>
        <end position="82"/>
    </location>
</feature>
<dbReference type="GeneID" id="25284493"/>
<evidence type="ECO:0000256" key="1">
    <source>
        <dbReference type="SAM" id="Phobius"/>
    </source>
</evidence>
<protein>
    <submittedName>
        <fullName evidence="2">Uncharacterized protein</fullName>
    </submittedName>
</protein>
<dbReference type="InterPro" id="IPR036259">
    <property type="entry name" value="MFS_trans_sf"/>
</dbReference>
<dbReference type="RefSeq" id="XP_013257008.1">
    <property type="nucleotide sequence ID" value="XM_013401554.1"/>
</dbReference>
<dbReference type="Proteomes" id="UP000027920">
    <property type="component" value="Unassembled WGS sequence"/>
</dbReference>
<dbReference type="STRING" id="1182545.A0A072P568"/>
<dbReference type="VEuPathDB" id="FungiDB:A1O9_09585"/>
<gene>
    <name evidence="2" type="ORF">A1O9_09585</name>
</gene>
<proteinExistence type="predicted"/>
<name>A0A072P568_9EURO</name>
<dbReference type="EMBL" id="AMGV01000010">
    <property type="protein sequence ID" value="KEF54418.1"/>
    <property type="molecule type" value="Genomic_DNA"/>
</dbReference>
<evidence type="ECO:0000313" key="2">
    <source>
        <dbReference type="EMBL" id="KEF54418.1"/>
    </source>
</evidence>
<sequence>MCATLLVAGGISTVKNDFATKVTVALMTLWGFLVSRFQYRPAAHSVGDEIPSSRLRQKPYSISFMSAIVVSTAVLQVVPYLFNPGNANLGGRITFVFFDLSVPVCIYL</sequence>
<dbReference type="Gene3D" id="1.20.1250.20">
    <property type="entry name" value="MFS general substrate transporter like domains"/>
    <property type="match status" value="1"/>
</dbReference>
<keyword evidence="1" id="KW-0472">Membrane</keyword>
<accession>A0A072P568</accession>
<organism evidence="2 3">
    <name type="scientific">Exophiala aquamarina CBS 119918</name>
    <dbReference type="NCBI Taxonomy" id="1182545"/>
    <lineage>
        <taxon>Eukaryota</taxon>
        <taxon>Fungi</taxon>
        <taxon>Dikarya</taxon>
        <taxon>Ascomycota</taxon>
        <taxon>Pezizomycotina</taxon>
        <taxon>Eurotiomycetes</taxon>
        <taxon>Chaetothyriomycetidae</taxon>
        <taxon>Chaetothyriales</taxon>
        <taxon>Herpotrichiellaceae</taxon>
        <taxon>Exophiala</taxon>
    </lineage>
</organism>
<keyword evidence="1" id="KW-1133">Transmembrane helix</keyword>
<keyword evidence="3" id="KW-1185">Reference proteome</keyword>
<evidence type="ECO:0000313" key="3">
    <source>
        <dbReference type="Proteomes" id="UP000027920"/>
    </source>
</evidence>
<dbReference type="OrthoDB" id="6612291at2759"/>
<comment type="caution">
    <text evidence="2">The sequence shown here is derived from an EMBL/GenBank/DDBJ whole genome shotgun (WGS) entry which is preliminary data.</text>
</comment>
<dbReference type="AlphaFoldDB" id="A0A072P568"/>
<dbReference type="HOGENOM" id="CLU_2196963_0_0_1"/>
<reference evidence="2 3" key="1">
    <citation type="submission" date="2013-03" db="EMBL/GenBank/DDBJ databases">
        <title>The Genome Sequence of Exophiala aquamarina CBS 119918.</title>
        <authorList>
            <consortium name="The Broad Institute Genomics Platform"/>
            <person name="Cuomo C."/>
            <person name="de Hoog S."/>
            <person name="Gorbushina A."/>
            <person name="Walker B."/>
            <person name="Young S.K."/>
            <person name="Zeng Q."/>
            <person name="Gargeya S."/>
            <person name="Fitzgerald M."/>
            <person name="Haas B."/>
            <person name="Abouelleil A."/>
            <person name="Allen A.W."/>
            <person name="Alvarado L."/>
            <person name="Arachchi H.M."/>
            <person name="Berlin A.M."/>
            <person name="Chapman S.B."/>
            <person name="Gainer-Dewar J."/>
            <person name="Goldberg J."/>
            <person name="Griggs A."/>
            <person name="Gujja S."/>
            <person name="Hansen M."/>
            <person name="Howarth C."/>
            <person name="Imamovic A."/>
            <person name="Ireland A."/>
            <person name="Larimer J."/>
            <person name="McCowan C."/>
            <person name="Murphy C."/>
            <person name="Pearson M."/>
            <person name="Poon T.W."/>
            <person name="Priest M."/>
            <person name="Roberts A."/>
            <person name="Saif S."/>
            <person name="Shea T."/>
            <person name="Sisk P."/>
            <person name="Sykes S."/>
            <person name="Wortman J."/>
            <person name="Nusbaum C."/>
            <person name="Birren B."/>
        </authorList>
    </citation>
    <scope>NUCLEOTIDE SEQUENCE [LARGE SCALE GENOMIC DNA]</scope>
    <source>
        <strain evidence="2 3">CBS 119918</strain>
    </source>
</reference>